<name>A0A9P4XDU0_9HYPO</name>
<organism evidence="2 3">
    <name type="scientific">Trichoderma lentiforme</name>
    <dbReference type="NCBI Taxonomy" id="1567552"/>
    <lineage>
        <taxon>Eukaryota</taxon>
        <taxon>Fungi</taxon>
        <taxon>Dikarya</taxon>
        <taxon>Ascomycota</taxon>
        <taxon>Pezizomycotina</taxon>
        <taxon>Sordariomycetes</taxon>
        <taxon>Hypocreomycetidae</taxon>
        <taxon>Hypocreales</taxon>
        <taxon>Hypocreaceae</taxon>
        <taxon>Trichoderma</taxon>
    </lineage>
</organism>
<reference evidence="2 3" key="1">
    <citation type="submission" date="2018-06" db="EMBL/GenBank/DDBJ databases">
        <title>Genome analysis of cellulolytic fungus Trichoderma lentiforme CFAM-422.</title>
        <authorList>
            <person name="Steindorff A.S."/>
            <person name="Formighieri E.F."/>
            <person name="Midorikawa G.E.O."/>
            <person name="Tamietti M.S."/>
            <person name="Ramos E.Z."/>
            <person name="Silva A.S."/>
            <person name="Bon E.P.S."/>
            <person name="Mendes T.D."/>
            <person name="Damaso M.C.T."/>
            <person name="Favaro L.C.L."/>
        </authorList>
    </citation>
    <scope>NUCLEOTIDE SEQUENCE [LARGE SCALE GENOMIC DNA]</scope>
    <source>
        <strain evidence="2 3">CFAM-422</strain>
    </source>
</reference>
<proteinExistence type="predicted"/>
<dbReference type="EMBL" id="QLNT01000012">
    <property type="protein sequence ID" value="KAF3069151.1"/>
    <property type="molecule type" value="Genomic_DNA"/>
</dbReference>
<dbReference type="AlphaFoldDB" id="A0A9P4XDU0"/>
<evidence type="ECO:0000256" key="1">
    <source>
        <dbReference type="SAM" id="MobiDB-lite"/>
    </source>
</evidence>
<sequence length="61" mass="7449">MQLRRLNKDGAVPLCRWWRKDWGKRGEEEGERRGGGRREEEETRRKDAEDDAQHARLFRRI</sequence>
<protein>
    <submittedName>
        <fullName evidence="2">Uncharacterized protein</fullName>
    </submittedName>
</protein>
<feature type="region of interest" description="Disordered" evidence="1">
    <location>
        <begin position="25"/>
        <end position="54"/>
    </location>
</feature>
<comment type="caution">
    <text evidence="2">The sequence shown here is derived from an EMBL/GenBank/DDBJ whole genome shotgun (WGS) entry which is preliminary data.</text>
</comment>
<dbReference type="Proteomes" id="UP000801864">
    <property type="component" value="Unassembled WGS sequence"/>
</dbReference>
<keyword evidence="3" id="KW-1185">Reference proteome</keyword>
<evidence type="ECO:0000313" key="3">
    <source>
        <dbReference type="Proteomes" id="UP000801864"/>
    </source>
</evidence>
<evidence type="ECO:0000313" key="2">
    <source>
        <dbReference type="EMBL" id="KAF3069151.1"/>
    </source>
</evidence>
<accession>A0A9P4XDU0</accession>
<gene>
    <name evidence="2" type="ORF">CFAM422_007144</name>
</gene>